<evidence type="ECO:0000313" key="1">
    <source>
        <dbReference type="EMBL" id="MBJ2118946.1"/>
    </source>
</evidence>
<name>A0ABS0W6K2_9GAMM</name>
<comment type="caution">
    <text evidence="1">The sequence shown here is derived from an EMBL/GenBank/DDBJ whole genome shotgun (WGS) entry which is preliminary data.</text>
</comment>
<organism evidence="1 2">
    <name type="scientific">Proteus penneri</name>
    <dbReference type="NCBI Taxonomy" id="102862"/>
    <lineage>
        <taxon>Bacteria</taxon>
        <taxon>Pseudomonadati</taxon>
        <taxon>Pseudomonadota</taxon>
        <taxon>Gammaproteobacteria</taxon>
        <taxon>Enterobacterales</taxon>
        <taxon>Morganellaceae</taxon>
        <taxon>Proteus</taxon>
    </lineage>
</organism>
<protein>
    <submittedName>
        <fullName evidence="1">Uncharacterized protein</fullName>
    </submittedName>
</protein>
<proteinExistence type="predicted"/>
<evidence type="ECO:0000313" key="2">
    <source>
        <dbReference type="Proteomes" id="UP000619976"/>
    </source>
</evidence>
<sequence>MFVDKNLKLDPINKGSVLGWGVVRSSPWELKGVYATEEQAKQKAQSLGSDYEIHFGSHRLQSDDFVWSVES</sequence>
<dbReference type="Proteomes" id="UP000619976">
    <property type="component" value="Unassembled WGS sequence"/>
</dbReference>
<dbReference type="EMBL" id="JAEKCB010000008">
    <property type="protein sequence ID" value="MBJ2118946.1"/>
    <property type="molecule type" value="Genomic_DNA"/>
</dbReference>
<dbReference type="RefSeq" id="WP_198813414.1">
    <property type="nucleotide sequence ID" value="NZ_JAEKCB010000008.1"/>
</dbReference>
<accession>A0ABS0W6K2</accession>
<reference evidence="1 2" key="1">
    <citation type="submission" date="2020-12" db="EMBL/GenBank/DDBJ databases">
        <title>Enhanced detection system for hospital associated transmission using whole genome sequencing surveillance.</title>
        <authorList>
            <person name="Harrison L.H."/>
            <person name="Van Tyne D."/>
            <person name="Marsh J.W."/>
            <person name="Griffith M.P."/>
            <person name="Snyder D.J."/>
            <person name="Cooper V.S."/>
            <person name="Mustapha M."/>
        </authorList>
    </citation>
    <scope>NUCLEOTIDE SEQUENCE [LARGE SCALE GENOMIC DNA]</scope>
    <source>
        <strain evidence="1 2">PR00195</strain>
    </source>
</reference>
<gene>
    <name evidence="1" type="ORF">JFQ69_14880</name>
</gene>
<keyword evidence="2" id="KW-1185">Reference proteome</keyword>